<evidence type="ECO:0000313" key="2">
    <source>
        <dbReference type="Proteomes" id="UP001234297"/>
    </source>
</evidence>
<organism evidence="1 2">
    <name type="scientific">Persea americana</name>
    <name type="common">Avocado</name>
    <dbReference type="NCBI Taxonomy" id="3435"/>
    <lineage>
        <taxon>Eukaryota</taxon>
        <taxon>Viridiplantae</taxon>
        <taxon>Streptophyta</taxon>
        <taxon>Embryophyta</taxon>
        <taxon>Tracheophyta</taxon>
        <taxon>Spermatophyta</taxon>
        <taxon>Magnoliopsida</taxon>
        <taxon>Magnoliidae</taxon>
        <taxon>Laurales</taxon>
        <taxon>Lauraceae</taxon>
        <taxon>Persea</taxon>
    </lineage>
</organism>
<dbReference type="Proteomes" id="UP001234297">
    <property type="component" value="Chromosome 10"/>
</dbReference>
<protein>
    <submittedName>
        <fullName evidence="1">Uncharacterized protein</fullName>
    </submittedName>
</protein>
<gene>
    <name evidence="1" type="ORF">MRB53_031590</name>
</gene>
<dbReference type="EMBL" id="CM056818">
    <property type="protein sequence ID" value="KAJ8623061.1"/>
    <property type="molecule type" value="Genomic_DNA"/>
</dbReference>
<sequence>MDSIDQLIACTGFGVAHSGEPPDGTYIMAQCFGDLLPDDCSACHAAIGKHLLGRFPAIGGRDYLEACFVRAENYSFFHEISTKEDKRTQIKDVSSCLPATEGRAVYAGFFIRYSDYQFINFELIINDTVPSNKNPESKKELDWKKRLEIIIGIAEGLKYLYKECEVSIVHRDIKASNILVDLRYRPKIADFGLARFCADRSHTGTTIAATFEQNNRLKPQESTDRLVACAWKHFQSNTLSEIMDESLEVDDIGEVSRAAQVGLVCTQESPSQRPSMKEIIQFLMEKDLQLPSPSRPPFVDEYMELSLASDTLFRRFQ</sequence>
<proteinExistence type="predicted"/>
<accession>A0ACC2KQD8</accession>
<comment type="caution">
    <text evidence="1">The sequence shown here is derived from an EMBL/GenBank/DDBJ whole genome shotgun (WGS) entry which is preliminary data.</text>
</comment>
<evidence type="ECO:0000313" key="1">
    <source>
        <dbReference type="EMBL" id="KAJ8623061.1"/>
    </source>
</evidence>
<name>A0ACC2KQD8_PERAE</name>
<reference evidence="1 2" key="1">
    <citation type="journal article" date="2022" name="Hortic Res">
        <title>A haplotype resolved chromosomal level avocado genome allows analysis of novel avocado genes.</title>
        <authorList>
            <person name="Nath O."/>
            <person name="Fletcher S.J."/>
            <person name="Hayward A."/>
            <person name="Shaw L.M."/>
            <person name="Masouleh A.K."/>
            <person name="Furtado A."/>
            <person name="Henry R.J."/>
            <person name="Mitter N."/>
        </authorList>
    </citation>
    <scope>NUCLEOTIDE SEQUENCE [LARGE SCALE GENOMIC DNA]</scope>
    <source>
        <strain evidence="2">cv. Hass</strain>
    </source>
</reference>
<keyword evidence="2" id="KW-1185">Reference proteome</keyword>